<evidence type="ECO:0000313" key="12">
    <source>
        <dbReference type="EMBL" id="MBC2371585.1"/>
    </source>
</evidence>
<dbReference type="Proteomes" id="UP000532866">
    <property type="component" value="Unassembled WGS sequence"/>
</dbReference>
<feature type="transmembrane region" description="Helical" evidence="1">
    <location>
        <begin position="32"/>
        <end position="53"/>
    </location>
</feature>
<evidence type="ECO:0000313" key="17">
    <source>
        <dbReference type="Proteomes" id="UP000544413"/>
    </source>
</evidence>
<dbReference type="Proteomes" id="UP000541955">
    <property type="component" value="Unassembled WGS sequence"/>
</dbReference>
<dbReference type="Proteomes" id="UP000543005">
    <property type="component" value="Unassembled WGS sequence"/>
</dbReference>
<dbReference type="EMBL" id="JAARZT010000001">
    <property type="protein sequence ID" value="MBC2291782.1"/>
    <property type="molecule type" value="Genomic_DNA"/>
</dbReference>
<keyword evidence="1" id="KW-0812">Transmembrane</keyword>
<keyword evidence="1" id="KW-0472">Membrane</keyword>
<comment type="caution">
    <text evidence="7">The sequence shown here is derived from an EMBL/GenBank/DDBJ whole genome shotgun (WGS) entry which is preliminary data.</text>
</comment>
<dbReference type="EMBL" id="JAARPT010000008">
    <property type="protein sequence ID" value="MBC1402625.1"/>
    <property type="molecule type" value="Genomic_DNA"/>
</dbReference>
<keyword evidence="1" id="KW-1133">Transmembrane helix</keyword>
<dbReference type="Proteomes" id="UP000543379">
    <property type="component" value="Unassembled WGS sequence"/>
</dbReference>
<evidence type="ECO:0000313" key="23">
    <source>
        <dbReference type="Proteomes" id="UP000585696"/>
    </source>
</evidence>
<evidence type="ECO:0000313" key="15">
    <source>
        <dbReference type="Proteomes" id="UP000543005"/>
    </source>
</evidence>
<dbReference type="Proteomes" id="UP000546244">
    <property type="component" value="Unassembled WGS sequence"/>
</dbReference>
<evidence type="ECO:0000313" key="14">
    <source>
        <dbReference type="Proteomes" id="UP000541955"/>
    </source>
</evidence>
<evidence type="ECO:0000313" key="5">
    <source>
        <dbReference type="EMBL" id="MBC1561770.1"/>
    </source>
</evidence>
<evidence type="ECO:0000313" key="21">
    <source>
        <dbReference type="Proteomes" id="UP000565628"/>
    </source>
</evidence>
<accession>A0A7X0XRJ9</accession>
<proteinExistence type="predicted"/>
<gene>
    <name evidence="3" type="ORF">HB759_13015</name>
    <name evidence="2" type="ORF">HB811_08925</name>
    <name evidence="4" type="ORF">HB836_13615</name>
    <name evidence="5" type="ORF">HB902_06775</name>
    <name evidence="6" type="ORF">HB904_11755</name>
    <name evidence="12" type="ORF">HBP98_06120</name>
    <name evidence="7" type="ORF">HCA46_10610</name>
    <name evidence="8" type="ORF">HCB35_07940</name>
    <name evidence="9" type="ORF">HCB69_10885</name>
    <name evidence="10" type="ORF">HCC36_00940</name>
    <name evidence="11" type="ORF">HCJ81_09130</name>
</gene>
<dbReference type="Proteomes" id="UP000574104">
    <property type="component" value="Unassembled WGS sequence"/>
</dbReference>
<evidence type="ECO:0000313" key="10">
    <source>
        <dbReference type="EMBL" id="MBC2291782.1"/>
    </source>
</evidence>
<dbReference type="EMBL" id="JAAROL010000005">
    <property type="protein sequence ID" value="MBC1332863.1"/>
    <property type="molecule type" value="Genomic_DNA"/>
</dbReference>
<evidence type="ECO:0000313" key="4">
    <source>
        <dbReference type="EMBL" id="MBC1402625.1"/>
    </source>
</evidence>
<dbReference type="Proteomes" id="UP000544413">
    <property type="component" value="Unassembled WGS sequence"/>
</dbReference>
<dbReference type="EMBL" id="JAASWV010000011">
    <property type="protein sequence ID" value="MBC2311054.1"/>
    <property type="molecule type" value="Genomic_DNA"/>
</dbReference>
<protein>
    <submittedName>
        <fullName evidence="7">Uncharacterized protein</fullName>
    </submittedName>
</protein>
<name>A0A7X0XRJ9_9LIST</name>
<evidence type="ECO:0000313" key="2">
    <source>
        <dbReference type="EMBL" id="MBC1316896.1"/>
    </source>
</evidence>
<dbReference type="AlphaFoldDB" id="A0A7X0XRJ9"/>
<dbReference type="RefSeq" id="WP_185348722.1">
    <property type="nucleotide sequence ID" value="NZ_JAARMV010000001.1"/>
</dbReference>
<dbReference type="Proteomes" id="UP000565628">
    <property type="component" value="Unassembled WGS sequence"/>
</dbReference>
<evidence type="ECO:0000313" key="20">
    <source>
        <dbReference type="Proteomes" id="UP000553016"/>
    </source>
</evidence>
<evidence type="ECO:0000313" key="11">
    <source>
        <dbReference type="EMBL" id="MBC2311054.1"/>
    </source>
</evidence>
<feature type="transmembrane region" description="Helical" evidence="1">
    <location>
        <begin position="7"/>
        <end position="26"/>
    </location>
</feature>
<dbReference type="EMBL" id="JAARMV010000001">
    <property type="protein sequence ID" value="MBC2371585.1"/>
    <property type="molecule type" value="Genomic_DNA"/>
</dbReference>
<evidence type="ECO:0000313" key="19">
    <source>
        <dbReference type="Proteomes" id="UP000547643"/>
    </source>
</evidence>
<dbReference type="Proteomes" id="UP000547643">
    <property type="component" value="Unassembled WGS sequence"/>
</dbReference>
<dbReference type="EMBL" id="JAARUV010000003">
    <property type="protein sequence ID" value="MBC1779289.1"/>
    <property type="molecule type" value="Genomic_DNA"/>
</dbReference>
<evidence type="ECO:0000313" key="9">
    <source>
        <dbReference type="EMBL" id="MBC2284884.1"/>
    </source>
</evidence>
<dbReference type="EMBL" id="JAARZS010000028">
    <property type="protein sequence ID" value="MBC2284884.1"/>
    <property type="molecule type" value="Genomic_DNA"/>
</dbReference>
<dbReference type="EMBL" id="JAARZA010000003">
    <property type="protein sequence ID" value="MBC2240405.1"/>
    <property type="molecule type" value="Genomic_DNA"/>
</dbReference>
<organism evidence="7 19">
    <name type="scientific">Listeria booriae</name>
    <dbReference type="NCBI Taxonomy" id="1552123"/>
    <lineage>
        <taxon>Bacteria</taxon>
        <taxon>Bacillati</taxon>
        <taxon>Bacillota</taxon>
        <taxon>Bacilli</taxon>
        <taxon>Bacillales</taxon>
        <taxon>Listeriaceae</taxon>
        <taxon>Listeria</taxon>
    </lineage>
</organism>
<dbReference type="EMBL" id="JAAROV010000002">
    <property type="protein sequence ID" value="MBC1316896.1"/>
    <property type="molecule type" value="Genomic_DNA"/>
</dbReference>
<evidence type="ECO:0000313" key="16">
    <source>
        <dbReference type="Proteomes" id="UP000543379"/>
    </source>
</evidence>
<evidence type="ECO:0000313" key="8">
    <source>
        <dbReference type="EMBL" id="MBC2240405.1"/>
    </source>
</evidence>
<evidence type="ECO:0000313" key="3">
    <source>
        <dbReference type="EMBL" id="MBC1332863.1"/>
    </source>
</evidence>
<dbReference type="EMBL" id="JAARRW010000002">
    <property type="protein sequence ID" value="MBC1561770.1"/>
    <property type="molecule type" value="Genomic_DNA"/>
</dbReference>
<dbReference type="EMBL" id="JAARSH010000007">
    <property type="protein sequence ID" value="MBC1616869.1"/>
    <property type="molecule type" value="Genomic_DNA"/>
</dbReference>
<evidence type="ECO:0000313" key="13">
    <source>
        <dbReference type="Proteomes" id="UP000532866"/>
    </source>
</evidence>
<evidence type="ECO:0000256" key="1">
    <source>
        <dbReference type="SAM" id="Phobius"/>
    </source>
</evidence>
<dbReference type="Proteomes" id="UP000585696">
    <property type="component" value="Unassembled WGS sequence"/>
</dbReference>
<reference evidence="13 14" key="1">
    <citation type="submission" date="2020-03" db="EMBL/GenBank/DDBJ databases">
        <title>Soil Listeria distribution.</title>
        <authorList>
            <person name="Liao J."/>
            <person name="Wiedmann M."/>
        </authorList>
    </citation>
    <scope>NUCLEOTIDE SEQUENCE [LARGE SCALE GENOMIC DNA]</scope>
    <source>
        <strain evidence="11 21">FSL L7-0039</strain>
        <strain evidence="10 15">FSL L7-0051</strain>
        <strain evidence="9 23">FSL L7-0054</strain>
        <strain evidence="8 20">FSL L7-0149</strain>
        <strain evidence="7 19">FSL L7-1017</strain>
        <strain evidence="6 22">FSL L7-1299</strain>
        <strain evidence="5 14">FSL L7-1387</strain>
        <strain evidence="4 17">FSL L7-1658</strain>
        <strain evidence="2 16">FSL L7-1816</strain>
        <strain evidence="3 13">FSL L7-1833</strain>
        <strain evidence="12 18">FSL L7-1850</strain>
    </source>
</reference>
<evidence type="ECO:0000313" key="6">
    <source>
        <dbReference type="EMBL" id="MBC1616869.1"/>
    </source>
</evidence>
<sequence>MNIILDFGINFVAFFIFVLTPFLIKLKSERMTTIFQGISMFTGIFVVGSLLFLT</sequence>
<evidence type="ECO:0000313" key="18">
    <source>
        <dbReference type="Proteomes" id="UP000546244"/>
    </source>
</evidence>
<evidence type="ECO:0000313" key="22">
    <source>
        <dbReference type="Proteomes" id="UP000574104"/>
    </source>
</evidence>
<evidence type="ECO:0000313" key="7">
    <source>
        <dbReference type="EMBL" id="MBC1779289.1"/>
    </source>
</evidence>
<dbReference type="Proteomes" id="UP000553016">
    <property type="component" value="Unassembled WGS sequence"/>
</dbReference>